<accession>X1T8T3</accession>
<protein>
    <recommendedName>
        <fullName evidence="1">AAA domain-containing protein</fullName>
    </recommendedName>
</protein>
<dbReference type="Pfam" id="PF13173">
    <property type="entry name" value="AAA_14"/>
    <property type="match status" value="1"/>
</dbReference>
<dbReference type="InterPro" id="IPR027417">
    <property type="entry name" value="P-loop_NTPase"/>
</dbReference>
<reference evidence="2" key="1">
    <citation type="journal article" date="2014" name="Front. Microbiol.">
        <title>High frequency of phylogenetically diverse reductive dehalogenase-homologous genes in deep subseafloor sedimentary metagenomes.</title>
        <authorList>
            <person name="Kawai M."/>
            <person name="Futagami T."/>
            <person name="Toyoda A."/>
            <person name="Takaki Y."/>
            <person name="Nishi S."/>
            <person name="Hori S."/>
            <person name="Arai W."/>
            <person name="Tsubouchi T."/>
            <person name="Morono Y."/>
            <person name="Uchiyama I."/>
            <person name="Ito T."/>
            <person name="Fujiyama A."/>
            <person name="Inagaki F."/>
            <person name="Takami H."/>
        </authorList>
    </citation>
    <scope>NUCLEOTIDE SEQUENCE</scope>
    <source>
        <strain evidence="2">Expedition CK06-06</strain>
    </source>
</reference>
<proteinExistence type="predicted"/>
<dbReference type="InterPro" id="IPR041682">
    <property type="entry name" value="AAA_14"/>
</dbReference>
<organism evidence="2">
    <name type="scientific">marine sediment metagenome</name>
    <dbReference type="NCBI Taxonomy" id="412755"/>
    <lineage>
        <taxon>unclassified sequences</taxon>
        <taxon>metagenomes</taxon>
        <taxon>ecological metagenomes</taxon>
    </lineage>
</organism>
<gene>
    <name evidence="2" type="ORF">S12H4_13284</name>
</gene>
<evidence type="ECO:0000313" key="2">
    <source>
        <dbReference type="EMBL" id="GAI87796.1"/>
    </source>
</evidence>
<evidence type="ECO:0000259" key="1">
    <source>
        <dbReference type="Pfam" id="PF13173"/>
    </source>
</evidence>
<dbReference type="EMBL" id="BARW01006327">
    <property type="protein sequence ID" value="GAI87796.1"/>
    <property type="molecule type" value="Genomic_DNA"/>
</dbReference>
<name>X1T8T3_9ZZZZ</name>
<sequence>MKRDIEKVLKKWKDEKRRYPLLVRGARQVGKSYSVKKFGKEDFENLVEINFEQNPEYEICFNTLDPEKIIESISILSNSKITPGKTLLFLDEIQECPDAIISLRYFYEQFPDLHVIGAGSLLEFALSQEDFKMPVGRIQYVFLKPLSFLEFLDAIGEVKIRNKIENLSQNNLPSKVIHEHVLSFIKLYSIIGGMPAVVSEYIHSKDIKQCLNVQTIIIQTYRDDFGKYAS</sequence>
<dbReference type="PANTHER" id="PTHR33295:SF7">
    <property type="entry name" value="ATPASE"/>
    <property type="match status" value="1"/>
</dbReference>
<dbReference type="AlphaFoldDB" id="X1T8T3"/>
<dbReference type="SUPFAM" id="SSF52540">
    <property type="entry name" value="P-loop containing nucleoside triphosphate hydrolases"/>
    <property type="match status" value="1"/>
</dbReference>
<comment type="caution">
    <text evidence="2">The sequence shown here is derived from an EMBL/GenBank/DDBJ whole genome shotgun (WGS) entry which is preliminary data.</text>
</comment>
<feature type="domain" description="AAA" evidence="1">
    <location>
        <begin position="19"/>
        <end position="152"/>
    </location>
</feature>
<feature type="non-terminal residue" evidence="2">
    <location>
        <position position="230"/>
    </location>
</feature>
<dbReference type="PANTHER" id="PTHR33295">
    <property type="entry name" value="ATPASE"/>
    <property type="match status" value="1"/>
</dbReference>